<dbReference type="Proteomes" id="UP000030765">
    <property type="component" value="Unassembled WGS sequence"/>
</dbReference>
<reference evidence="2 4" key="1">
    <citation type="journal article" date="2014" name="BMC Genomics">
        <title>Genome sequence of Anopheles sinensis provides insight into genetics basis of mosquito competence for malaria parasites.</title>
        <authorList>
            <person name="Zhou D."/>
            <person name="Zhang D."/>
            <person name="Ding G."/>
            <person name="Shi L."/>
            <person name="Hou Q."/>
            <person name="Ye Y."/>
            <person name="Xu Y."/>
            <person name="Zhou H."/>
            <person name="Xiong C."/>
            <person name="Li S."/>
            <person name="Yu J."/>
            <person name="Hong S."/>
            <person name="Yu X."/>
            <person name="Zou P."/>
            <person name="Chen C."/>
            <person name="Chang X."/>
            <person name="Wang W."/>
            <person name="Lv Y."/>
            <person name="Sun Y."/>
            <person name="Ma L."/>
            <person name="Shen B."/>
            <person name="Zhu C."/>
        </authorList>
    </citation>
    <scope>NUCLEOTIDE SEQUENCE [LARGE SCALE GENOMIC DNA]</scope>
</reference>
<dbReference type="VEuPathDB" id="VectorBase:ASIC016268"/>
<name>A0A084WDJ7_ANOSI</name>
<keyword evidence="4" id="KW-1185">Reference proteome</keyword>
<proteinExistence type="predicted"/>
<evidence type="ECO:0000313" key="4">
    <source>
        <dbReference type="Proteomes" id="UP000030765"/>
    </source>
</evidence>
<feature type="compositionally biased region" description="Basic and acidic residues" evidence="1">
    <location>
        <begin position="47"/>
        <end position="61"/>
    </location>
</feature>
<dbReference type="EnsemblMetazoa" id="ASIC016268-RA">
    <property type="protein sequence ID" value="ASIC016268-PA"/>
    <property type="gene ID" value="ASIC016268"/>
</dbReference>
<organism evidence="2">
    <name type="scientific">Anopheles sinensis</name>
    <name type="common">Mosquito</name>
    <dbReference type="NCBI Taxonomy" id="74873"/>
    <lineage>
        <taxon>Eukaryota</taxon>
        <taxon>Metazoa</taxon>
        <taxon>Ecdysozoa</taxon>
        <taxon>Arthropoda</taxon>
        <taxon>Hexapoda</taxon>
        <taxon>Insecta</taxon>
        <taxon>Pterygota</taxon>
        <taxon>Neoptera</taxon>
        <taxon>Endopterygota</taxon>
        <taxon>Diptera</taxon>
        <taxon>Nematocera</taxon>
        <taxon>Culicoidea</taxon>
        <taxon>Culicidae</taxon>
        <taxon>Anophelinae</taxon>
        <taxon>Anopheles</taxon>
    </lineage>
</organism>
<evidence type="ECO:0000256" key="1">
    <source>
        <dbReference type="SAM" id="MobiDB-lite"/>
    </source>
</evidence>
<reference evidence="3" key="2">
    <citation type="submission" date="2020-05" db="UniProtKB">
        <authorList>
            <consortium name="EnsemblMetazoa"/>
        </authorList>
    </citation>
    <scope>IDENTIFICATION</scope>
</reference>
<sequence>MFAALLRGDSFIHAFEQPLPVRGGFEQKSSEASKHVNANFVTFRGYPDHAGCHSRRTEGHRREKKKNKTSLESPQIHEVGSLASLDPENRNLVSRVGRDVVILPNDYDAHPVHRENGNRGQI</sequence>
<protein>
    <submittedName>
        <fullName evidence="2 3">Uncharacterized protein</fullName>
    </submittedName>
</protein>
<evidence type="ECO:0000313" key="3">
    <source>
        <dbReference type="EnsemblMetazoa" id="ASIC016268-PA"/>
    </source>
</evidence>
<feature type="region of interest" description="Disordered" evidence="1">
    <location>
        <begin position="47"/>
        <end position="83"/>
    </location>
</feature>
<dbReference type="EMBL" id="ATLV01023034">
    <property type="status" value="NOT_ANNOTATED_CDS"/>
    <property type="molecule type" value="Genomic_DNA"/>
</dbReference>
<dbReference type="AlphaFoldDB" id="A0A084WDJ7"/>
<accession>A0A084WDJ7</accession>
<dbReference type="EMBL" id="KE525339">
    <property type="protein sequence ID" value="KFB48291.1"/>
    <property type="molecule type" value="Genomic_DNA"/>
</dbReference>
<evidence type="ECO:0000313" key="2">
    <source>
        <dbReference type="EMBL" id="KFB48291.1"/>
    </source>
</evidence>
<gene>
    <name evidence="2" type="ORF">ZHAS_00016268</name>
</gene>